<keyword evidence="4" id="KW-0539">Nucleus</keyword>
<organism evidence="9 10">
    <name type="scientific">Pichia inconspicua</name>
    <dbReference type="NCBI Taxonomy" id="52247"/>
    <lineage>
        <taxon>Eukaryota</taxon>
        <taxon>Fungi</taxon>
        <taxon>Dikarya</taxon>
        <taxon>Ascomycota</taxon>
        <taxon>Saccharomycotina</taxon>
        <taxon>Pichiomycetes</taxon>
        <taxon>Pichiales</taxon>
        <taxon>Pichiaceae</taxon>
        <taxon>Pichia</taxon>
    </lineage>
</organism>
<feature type="region of interest" description="Disordered" evidence="6">
    <location>
        <begin position="218"/>
        <end position="250"/>
    </location>
</feature>
<feature type="repeat" description="WD" evidence="5">
    <location>
        <begin position="299"/>
        <end position="340"/>
    </location>
</feature>
<dbReference type="InterPro" id="IPR013211">
    <property type="entry name" value="LVIVD"/>
</dbReference>
<dbReference type="GO" id="GO:0006281">
    <property type="term" value="P:DNA repair"/>
    <property type="evidence" value="ECO:0007669"/>
    <property type="project" value="TreeGrafter"/>
</dbReference>
<dbReference type="Pfam" id="PF08309">
    <property type="entry name" value="LVIVD"/>
    <property type="match status" value="1"/>
</dbReference>
<dbReference type="PROSITE" id="PS50082">
    <property type="entry name" value="WD_REPEATS_2"/>
    <property type="match status" value="1"/>
</dbReference>
<sequence>MYLDDKITLANFSGAPVVVKSTPTTFFTASDKTIKSFNLQNPHSEPEVVSTLDTIKCLDITKNNGHSYALVAGNSECAWHDLTDFVFPENSNTVTVTPESGKLKTLWKNESYILQAVFTHGGQRACVGDMAANLIVIDVSNPNDADNFGKKLETVKVDGEITGLSYSYSLDLLAVTVADGGLFIYSVNSNVPEKKASLGNILVDKRLVLTHEMGLMDDDSDSDMSDTNFGDDDEDSLTTESSSGRGERKRNNNLLKFASARTTWNPIGDALAVPNKNYKICIYKANDWSTPDFTLDAGVKHHKNHVSALGYAPNGSLLATAALDKTLLLWDLEQRKVVAATPIPFVPNDLVWSDNSCLIVSSINGKVLTIDSDTMKRLLQQGGAIQEEEEDENMIGEKEDEDDLGDDVNVSDEEENANESDLDRPNSQDAGFVVGDEYADDDEDTNRRRTFDNMSESTELTDMHKRARKEMMRRNNNHVTFATKSGWGKVLTTPFSVGSTPWAGSDRRYLTITPVGSVYTVKIQDEYKITVLFFDETNHRKYFFDDVVGYDICSLNDQGAVFATSGYKKGKGYTAVVEYKDHEDGRTGETKWKREIALRPYEFITSVSVYGKYVFVCTNKGFVKKFNLYGRLMDVTMMDCVAAIMNNNNYVFTIVKRSIESGYLFNIQNLDGEYVQQEVGIPLVTENDLGEENVGIPIKSMFFSSDGEPCVVRNDNILLVLTKWRDPMSKPIWKPLLDIQEGVMRAGKGRELKAWPLGLFGDSFTFVPFRGSKNYPIFPLLTPTTVDLRIPINYEDPDVFERRNRRGASDDEDDLFNSDEERADANTEESENPEEKFLRTLVLAEMLNDSVSNNEHEDEDGETLQRLQVLSLEYDKTLLIQIDDACTSGDADDAYELCKMIRDFRALHAAQRLAEAKGMAGLARRIRNLREARVAEEEENVLDEMQD</sequence>
<dbReference type="GO" id="GO:0043596">
    <property type="term" value="C:nuclear replication fork"/>
    <property type="evidence" value="ECO:0007669"/>
    <property type="project" value="TreeGrafter"/>
</dbReference>
<dbReference type="Gene3D" id="2.130.10.10">
    <property type="entry name" value="YVTN repeat-like/Quinoprotein amine dehydrogenase"/>
    <property type="match status" value="2"/>
</dbReference>
<evidence type="ECO:0000256" key="4">
    <source>
        <dbReference type="ARBA" id="ARBA00023242"/>
    </source>
</evidence>
<dbReference type="SMART" id="SM00320">
    <property type="entry name" value="WD40"/>
    <property type="match status" value="3"/>
</dbReference>
<dbReference type="InterPro" id="IPR022100">
    <property type="entry name" value="WDHD1/CFT4_beta-prop_2nd"/>
</dbReference>
<evidence type="ECO:0000313" key="10">
    <source>
        <dbReference type="Proteomes" id="UP000307173"/>
    </source>
</evidence>
<keyword evidence="3" id="KW-0677">Repeat</keyword>
<dbReference type="PROSITE" id="PS50294">
    <property type="entry name" value="WD_REPEATS_REGION"/>
    <property type="match status" value="1"/>
</dbReference>
<dbReference type="GO" id="GO:0006261">
    <property type="term" value="P:DNA-templated DNA replication"/>
    <property type="evidence" value="ECO:0007669"/>
    <property type="project" value="TreeGrafter"/>
</dbReference>
<feature type="compositionally biased region" description="Acidic residues" evidence="6">
    <location>
        <begin position="218"/>
        <end position="237"/>
    </location>
</feature>
<feature type="compositionally biased region" description="Acidic residues" evidence="6">
    <location>
        <begin position="386"/>
        <end position="420"/>
    </location>
</feature>
<evidence type="ECO:0000256" key="3">
    <source>
        <dbReference type="ARBA" id="ARBA00022737"/>
    </source>
</evidence>
<dbReference type="Pfam" id="PF20946">
    <property type="entry name" value="Ctf4_C"/>
    <property type="match status" value="1"/>
</dbReference>
<protein>
    <submittedName>
        <fullName evidence="9">Uncharacterized protein</fullName>
    </submittedName>
</protein>
<dbReference type="InterPro" id="IPR001680">
    <property type="entry name" value="WD40_rpt"/>
</dbReference>
<feature type="domain" description="WDHD1/CFT4 second beta-propeller" evidence="7">
    <location>
        <begin position="494"/>
        <end position="792"/>
    </location>
</feature>
<dbReference type="Proteomes" id="UP000307173">
    <property type="component" value="Unassembled WGS sequence"/>
</dbReference>
<dbReference type="InterPro" id="IPR019775">
    <property type="entry name" value="WD40_repeat_CS"/>
</dbReference>
<dbReference type="Pfam" id="PF00400">
    <property type="entry name" value="WD40"/>
    <property type="match status" value="1"/>
</dbReference>
<dbReference type="PROSITE" id="PS00678">
    <property type="entry name" value="WD_REPEATS_1"/>
    <property type="match status" value="1"/>
</dbReference>
<proteinExistence type="predicted"/>
<gene>
    <name evidence="9" type="ORF">CANINC_005042</name>
</gene>
<feature type="region of interest" description="Disordered" evidence="6">
    <location>
        <begin position="801"/>
        <end position="835"/>
    </location>
</feature>
<evidence type="ECO:0000256" key="5">
    <source>
        <dbReference type="PROSITE-ProRule" id="PRU00221"/>
    </source>
</evidence>
<dbReference type="SUPFAM" id="SSF50998">
    <property type="entry name" value="Quinoprotein alcohol dehydrogenase-like"/>
    <property type="match status" value="1"/>
</dbReference>
<comment type="caution">
    <text evidence="9">The sequence shown here is derived from an EMBL/GenBank/DDBJ whole genome shotgun (WGS) entry which is preliminary data.</text>
</comment>
<dbReference type="Pfam" id="PF12341">
    <property type="entry name" value="Mcl1_mid"/>
    <property type="match status" value="1"/>
</dbReference>
<feature type="domain" description="WDHD1/CFT4 helical bundle" evidence="8">
    <location>
        <begin position="832"/>
        <end position="936"/>
    </location>
</feature>
<comment type="subcellular location">
    <subcellularLocation>
        <location evidence="1">Nucleus</location>
    </subcellularLocation>
</comment>
<keyword evidence="2 5" id="KW-0853">WD repeat</keyword>
<dbReference type="AlphaFoldDB" id="A0A4T0WUG0"/>
<feature type="region of interest" description="Disordered" evidence="6">
    <location>
        <begin position="382"/>
        <end position="449"/>
    </location>
</feature>
<keyword evidence="10" id="KW-1185">Reference proteome</keyword>
<evidence type="ECO:0000259" key="7">
    <source>
        <dbReference type="Pfam" id="PF12341"/>
    </source>
</evidence>
<evidence type="ECO:0000313" key="9">
    <source>
        <dbReference type="EMBL" id="TID12943.1"/>
    </source>
</evidence>
<dbReference type="PANTHER" id="PTHR19932">
    <property type="entry name" value="WD REPEAT AND HMG-BOX DNA BINDING PROTEIN"/>
    <property type="match status" value="1"/>
</dbReference>
<dbReference type="InterPro" id="IPR015943">
    <property type="entry name" value="WD40/YVTN_repeat-like_dom_sf"/>
</dbReference>
<dbReference type="STRING" id="52247.A0A4T0WUG0"/>
<evidence type="ECO:0000256" key="1">
    <source>
        <dbReference type="ARBA" id="ARBA00004123"/>
    </source>
</evidence>
<reference evidence="9 10" key="1">
    <citation type="journal article" date="2019" name="Front. Genet.">
        <title>Whole-Genome Sequencing of the Opportunistic Yeast Pathogen Candida inconspicua Uncovers Its Hybrid Origin.</title>
        <authorList>
            <person name="Mixao V."/>
            <person name="Hansen A.P."/>
            <person name="Saus E."/>
            <person name="Boekhout T."/>
            <person name="Lass-Florl C."/>
            <person name="Gabaldon T."/>
        </authorList>
    </citation>
    <scope>NUCLEOTIDE SEQUENCE [LARGE SCALE GENOMIC DNA]</scope>
    <source>
        <strain evidence="9 10">CBS 180</strain>
    </source>
</reference>
<evidence type="ECO:0000259" key="8">
    <source>
        <dbReference type="Pfam" id="PF20946"/>
    </source>
</evidence>
<dbReference type="InterPro" id="IPR048591">
    <property type="entry name" value="WDHD1/CFT4_hel"/>
</dbReference>
<dbReference type="OrthoDB" id="427368at2759"/>
<accession>A0A4T0WUG0</accession>
<dbReference type="SUPFAM" id="SSF82171">
    <property type="entry name" value="DPP6 N-terminal domain-like"/>
    <property type="match status" value="1"/>
</dbReference>
<dbReference type="EMBL" id="SELW01000684">
    <property type="protein sequence ID" value="TID12943.1"/>
    <property type="molecule type" value="Genomic_DNA"/>
</dbReference>
<evidence type="ECO:0000256" key="6">
    <source>
        <dbReference type="SAM" id="MobiDB-lite"/>
    </source>
</evidence>
<dbReference type="GO" id="GO:0003682">
    <property type="term" value="F:chromatin binding"/>
    <property type="evidence" value="ECO:0007669"/>
    <property type="project" value="TreeGrafter"/>
</dbReference>
<evidence type="ECO:0000256" key="2">
    <source>
        <dbReference type="ARBA" id="ARBA00022574"/>
    </source>
</evidence>
<dbReference type="PANTHER" id="PTHR19932:SF10">
    <property type="entry name" value="WD REPEAT AND HMG-BOX DNA-BINDING PROTEIN 1"/>
    <property type="match status" value="1"/>
</dbReference>
<dbReference type="InterPro" id="IPR011047">
    <property type="entry name" value="Quinoprotein_ADH-like_sf"/>
</dbReference>
<name>A0A4T0WUG0_9ASCO</name>
<dbReference type="GO" id="GO:0000278">
    <property type="term" value="P:mitotic cell cycle"/>
    <property type="evidence" value="ECO:0007669"/>
    <property type="project" value="TreeGrafter"/>
</dbReference>